<dbReference type="GO" id="GO:0005829">
    <property type="term" value="C:cytosol"/>
    <property type="evidence" value="ECO:0007669"/>
    <property type="project" value="TreeGrafter"/>
</dbReference>
<dbReference type="SUPFAM" id="SSF47413">
    <property type="entry name" value="lambda repressor-like DNA-binding domains"/>
    <property type="match status" value="1"/>
</dbReference>
<dbReference type="InterPro" id="IPR010982">
    <property type="entry name" value="Lambda_DNA-bd_dom_sf"/>
</dbReference>
<protein>
    <submittedName>
        <fullName evidence="3">Cro/CI family transcription regulator</fullName>
    </submittedName>
</protein>
<dbReference type="Gene3D" id="1.10.260.40">
    <property type="entry name" value="lambda repressor-like DNA-binding domains"/>
    <property type="match status" value="1"/>
</dbReference>
<dbReference type="InterPro" id="IPR050807">
    <property type="entry name" value="TransReg_Diox_bact_type"/>
</dbReference>
<gene>
    <name evidence="3" type="ORF">HFRIS_022353</name>
</gene>
<dbReference type="Pfam" id="PF12844">
    <property type="entry name" value="HTH_19"/>
    <property type="match status" value="1"/>
</dbReference>
<dbReference type="GO" id="GO:0003677">
    <property type="term" value="F:DNA binding"/>
    <property type="evidence" value="ECO:0007669"/>
    <property type="project" value="UniProtKB-KW"/>
</dbReference>
<keyword evidence="1" id="KW-0238">DNA-binding</keyword>
<dbReference type="PANTHER" id="PTHR46797:SF1">
    <property type="entry name" value="METHYLPHOSPHONATE SYNTHASE"/>
    <property type="match status" value="1"/>
</dbReference>
<evidence type="ECO:0000259" key="2">
    <source>
        <dbReference type="PROSITE" id="PS50943"/>
    </source>
</evidence>
<dbReference type="PROSITE" id="PS50943">
    <property type="entry name" value="HTH_CROC1"/>
    <property type="match status" value="1"/>
</dbReference>
<evidence type="ECO:0000313" key="4">
    <source>
        <dbReference type="Proteomes" id="UP000006772"/>
    </source>
</evidence>
<evidence type="ECO:0000256" key="1">
    <source>
        <dbReference type="ARBA" id="ARBA00023125"/>
    </source>
</evidence>
<feature type="domain" description="HTH cro/C1-type" evidence="2">
    <location>
        <begin position="38"/>
        <end position="92"/>
    </location>
</feature>
<sequence length="139" mass="15460">MSSHSKHRMLDENIAQGGTPIHSEQGMSPCRASLGQRLKSVRLQLGISQRQFAIALGTAPNHIYQIERGRSMPGAKLLRGMRERFGIDINWLLSGDADYVATTLLERELEKLARQFRHANRSARAMLLKTASFTASASL</sequence>
<dbReference type="Proteomes" id="UP000006772">
    <property type="component" value="Unassembled WGS sequence"/>
</dbReference>
<comment type="caution">
    <text evidence="3">The sequence shown here is derived from an EMBL/GenBank/DDBJ whole genome shotgun (WGS) entry which is preliminary data.</text>
</comment>
<dbReference type="GO" id="GO:0003700">
    <property type="term" value="F:DNA-binding transcription factor activity"/>
    <property type="evidence" value="ECO:0007669"/>
    <property type="project" value="TreeGrafter"/>
</dbReference>
<dbReference type="SMART" id="SM00530">
    <property type="entry name" value="HTH_XRE"/>
    <property type="match status" value="1"/>
</dbReference>
<organism evidence="3 4">
    <name type="scientific">Herbaspirillum frisingense GSF30</name>
    <dbReference type="NCBI Taxonomy" id="864073"/>
    <lineage>
        <taxon>Bacteria</taxon>
        <taxon>Pseudomonadati</taxon>
        <taxon>Pseudomonadota</taxon>
        <taxon>Betaproteobacteria</taxon>
        <taxon>Burkholderiales</taxon>
        <taxon>Oxalobacteraceae</taxon>
        <taxon>Herbaspirillum</taxon>
    </lineage>
</organism>
<accession>A0AAI9IAE7</accession>
<dbReference type="InterPro" id="IPR001387">
    <property type="entry name" value="Cro/C1-type_HTH"/>
</dbReference>
<evidence type="ECO:0000313" key="3">
    <source>
        <dbReference type="EMBL" id="EOA02492.1"/>
    </source>
</evidence>
<dbReference type="CDD" id="cd00093">
    <property type="entry name" value="HTH_XRE"/>
    <property type="match status" value="1"/>
</dbReference>
<dbReference type="PANTHER" id="PTHR46797">
    <property type="entry name" value="HTH-TYPE TRANSCRIPTIONAL REGULATOR"/>
    <property type="match status" value="1"/>
</dbReference>
<dbReference type="AlphaFoldDB" id="A0AAI9IAE7"/>
<reference evidence="3 4" key="1">
    <citation type="journal article" date="2013" name="Front. Microbiol.">
        <title>The genome of the endophytic bacterium H. frisingense GSF30(T) identifies diverse strategies in the Herbaspirillum genus to interact with plants.</title>
        <authorList>
            <person name="Straub D."/>
            <person name="Rothballer M."/>
            <person name="Hartmann A."/>
            <person name="Ludewig U."/>
        </authorList>
    </citation>
    <scope>NUCLEOTIDE SEQUENCE [LARGE SCALE GENOMIC DNA]</scope>
    <source>
        <strain evidence="3 4">GSF30</strain>
    </source>
</reference>
<dbReference type="EMBL" id="AEEC02000048">
    <property type="protein sequence ID" value="EOA02492.1"/>
    <property type="molecule type" value="Genomic_DNA"/>
</dbReference>
<proteinExistence type="predicted"/>
<name>A0AAI9IAE7_9BURK</name>
<dbReference type="RefSeq" id="WP_006465272.1">
    <property type="nucleotide sequence ID" value="NZ_AEEC02000048.1"/>
</dbReference>